<dbReference type="GO" id="GO:0140115">
    <property type="term" value="P:export across plasma membrane"/>
    <property type="evidence" value="ECO:0007669"/>
    <property type="project" value="UniProtKB-ARBA"/>
</dbReference>
<feature type="transmembrane region" description="Helical" evidence="6">
    <location>
        <begin position="372"/>
        <end position="397"/>
    </location>
</feature>
<feature type="compositionally biased region" description="Low complexity" evidence="5">
    <location>
        <begin position="92"/>
        <end position="104"/>
    </location>
</feature>
<feature type="transmembrane region" description="Helical" evidence="6">
    <location>
        <begin position="236"/>
        <end position="258"/>
    </location>
</feature>
<dbReference type="VEuPathDB" id="FungiDB:TREMEDRAFT_56389"/>
<dbReference type="OrthoDB" id="5376138at2759"/>
<feature type="transmembrane region" description="Helical" evidence="6">
    <location>
        <begin position="417"/>
        <end position="436"/>
    </location>
</feature>
<evidence type="ECO:0000256" key="5">
    <source>
        <dbReference type="SAM" id="MobiDB-lite"/>
    </source>
</evidence>
<dbReference type="InterPro" id="IPR005829">
    <property type="entry name" value="Sugar_transporter_CS"/>
</dbReference>
<dbReference type="InterPro" id="IPR020846">
    <property type="entry name" value="MFS_dom"/>
</dbReference>
<dbReference type="GO" id="GO:0042908">
    <property type="term" value="P:xenobiotic transport"/>
    <property type="evidence" value="ECO:0007669"/>
    <property type="project" value="UniProtKB-ARBA"/>
</dbReference>
<evidence type="ECO:0000256" key="3">
    <source>
        <dbReference type="ARBA" id="ARBA00022989"/>
    </source>
</evidence>
<feature type="domain" description="Major facilitator superfamily (MFS) profile" evidence="7">
    <location>
        <begin position="148"/>
        <end position="576"/>
    </location>
</feature>
<dbReference type="GO" id="GO:0022857">
    <property type="term" value="F:transmembrane transporter activity"/>
    <property type="evidence" value="ECO:0007669"/>
    <property type="project" value="InterPro"/>
</dbReference>
<evidence type="ECO:0000256" key="6">
    <source>
        <dbReference type="SAM" id="Phobius"/>
    </source>
</evidence>
<evidence type="ECO:0000313" key="8">
    <source>
        <dbReference type="EMBL" id="RXK37531.1"/>
    </source>
</evidence>
<feature type="transmembrane region" description="Helical" evidence="6">
    <location>
        <begin position="549"/>
        <end position="571"/>
    </location>
</feature>
<sequence>MPPSRGSSTSTTTTMAEFDPSSGPSPSKPSPLRRSSDPPPSPIVPSPHQLPHGCSYGPPLPPHLHHLLPSSLLPYPPDIPHHSRKSKEHISDTVTTATSSQQVSPISQGSSSEKTVTNPTEIRIIWVDFPPQSTKDPFHFPVWRKTAIVCVASFFTLFTAFSVSGYSIGIESMSRDLGCTTLQAQVGLGLYAWGFGIAPLVLAPISEEFGRRWAYLVAIVMYTVLIDGAQNTATILVVRFLLGVSGSVGATLVGGTISDIYEPQDRGWPMSIFSVCALCGSGIAAPLMACVEATRHLEWRWIQWIQMIVMTAYIPFVYFVLRETRAPVILRRRAKHLRDQRGLQDGGRYTARSEIDKVGFGQAVRTSLYRPILFLFTEPVVLFFSCWVSLGWAVLYVELDGLDFIFSRVYNFSIKQVGLVYLVICIGGILGFILNFWQDALIYRRKFEKRGVEARLYAPMIGGITLAGGCYMFAFTSRSDIHWIVPCIAQVIIFASIFTIYIVSFVYVAECYGSYASSAIAGNSFLRNMVGGGLSFGTTQIYEKLTPKWAIFLFGSIAAVLAIVPFVAFFYGPIIRARSPYSKLLMAEERERMEQSNMVSDMAQREIDDDDFGGGERGRGVSHRV</sequence>
<dbReference type="Pfam" id="PF07690">
    <property type="entry name" value="MFS_1"/>
    <property type="match status" value="1"/>
</dbReference>
<feature type="region of interest" description="Disordered" evidence="5">
    <location>
        <begin position="1"/>
        <end position="58"/>
    </location>
</feature>
<dbReference type="PROSITE" id="PS50850">
    <property type="entry name" value="MFS"/>
    <property type="match status" value="1"/>
</dbReference>
<dbReference type="PROSITE" id="PS00216">
    <property type="entry name" value="SUGAR_TRANSPORT_1"/>
    <property type="match status" value="1"/>
</dbReference>
<organism evidence="8 9">
    <name type="scientific">Tremella mesenterica</name>
    <name type="common">Jelly fungus</name>
    <dbReference type="NCBI Taxonomy" id="5217"/>
    <lineage>
        <taxon>Eukaryota</taxon>
        <taxon>Fungi</taxon>
        <taxon>Dikarya</taxon>
        <taxon>Basidiomycota</taxon>
        <taxon>Agaricomycotina</taxon>
        <taxon>Tremellomycetes</taxon>
        <taxon>Tremellales</taxon>
        <taxon>Tremellaceae</taxon>
        <taxon>Tremella</taxon>
    </lineage>
</organism>
<feature type="region of interest" description="Disordered" evidence="5">
    <location>
        <begin position="75"/>
        <end position="115"/>
    </location>
</feature>
<dbReference type="Proteomes" id="UP000289152">
    <property type="component" value="Unassembled WGS sequence"/>
</dbReference>
<dbReference type="AlphaFoldDB" id="A0A4Q1BIM7"/>
<protein>
    <recommendedName>
        <fullName evidence="7">Major facilitator superfamily (MFS) profile domain-containing protein</fullName>
    </recommendedName>
</protein>
<dbReference type="GO" id="GO:0005886">
    <property type="term" value="C:plasma membrane"/>
    <property type="evidence" value="ECO:0007669"/>
    <property type="project" value="TreeGrafter"/>
</dbReference>
<feature type="compositionally biased region" description="Low complexity" evidence="5">
    <location>
        <begin position="7"/>
        <end position="33"/>
    </location>
</feature>
<dbReference type="Gene3D" id="1.20.1250.20">
    <property type="entry name" value="MFS general substrate transporter like domains"/>
    <property type="match status" value="1"/>
</dbReference>
<comment type="subcellular location">
    <subcellularLocation>
        <location evidence="1">Membrane</location>
        <topology evidence="1">Multi-pass membrane protein</topology>
    </subcellularLocation>
</comment>
<feature type="transmembrane region" description="Helical" evidence="6">
    <location>
        <begin position="188"/>
        <end position="206"/>
    </location>
</feature>
<feature type="transmembrane region" description="Helical" evidence="6">
    <location>
        <begin position="456"/>
        <end position="475"/>
    </location>
</feature>
<dbReference type="InterPro" id="IPR011701">
    <property type="entry name" value="MFS"/>
</dbReference>
<reference evidence="8 9" key="1">
    <citation type="submission" date="2016-06" db="EMBL/GenBank/DDBJ databases">
        <title>Evolution of pathogenesis and genome organization in the Tremellales.</title>
        <authorList>
            <person name="Cuomo C."/>
            <person name="Litvintseva A."/>
            <person name="Heitman J."/>
            <person name="Chen Y."/>
            <person name="Sun S."/>
            <person name="Springer D."/>
            <person name="Dromer F."/>
            <person name="Young S."/>
            <person name="Zeng Q."/>
            <person name="Chapman S."/>
            <person name="Gujja S."/>
            <person name="Saif S."/>
            <person name="Birren B."/>
        </authorList>
    </citation>
    <scope>NUCLEOTIDE SEQUENCE [LARGE SCALE GENOMIC DNA]</scope>
    <source>
        <strain evidence="8 9">ATCC 28783</strain>
    </source>
</reference>
<gene>
    <name evidence="8" type="ORF">M231_05252</name>
</gene>
<keyword evidence="3 6" id="KW-1133">Transmembrane helix</keyword>
<accession>A0A4Q1BIM7</accession>
<feature type="transmembrane region" description="Helical" evidence="6">
    <location>
        <begin position="213"/>
        <end position="230"/>
    </location>
</feature>
<feature type="transmembrane region" description="Helical" evidence="6">
    <location>
        <begin position="270"/>
        <end position="289"/>
    </location>
</feature>
<evidence type="ECO:0000256" key="2">
    <source>
        <dbReference type="ARBA" id="ARBA00022692"/>
    </source>
</evidence>
<dbReference type="SUPFAM" id="SSF103473">
    <property type="entry name" value="MFS general substrate transporter"/>
    <property type="match status" value="1"/>
</dbReference>
<evidence type="ECO:0000256" key="1">
    <source>
        <dbReference type="ARBA" id="ARBA00004141"/>
    </source>
</evidence>
<dbReference type="EMBL" id="SDIL01000067">
    <property type="protein sequence ID" value="RXK37531.1"/>
    <property type="molecule type" value="Genomic_DNA"/>
</dbReference>
<evidence type="ECO:0000259" key="7">
    <source>
        <dbReference type="PROSITE" id="PS50850"/>
    </source>
</evidence>
<comment type="caution">
    <text evidence="8">The sequence shown here is derived from an EMBL/GenBank/DDBJ whole genome shotgun (WGS) entry which is preliminary data.</text>
</comment>
<evidence type="ECO:0000256" key="4">
    <source>
        <dbReference type="ARBA" id="ARBA00023136"/>
    </source>
</evidence>
<dbReference type="InterPro" id="IPR036259">
    <property type="entry name" value="MFS_trans_sf"/>
</dbReference>
<dbReference type="PANTHER" id="PTHR23502:SF134">
    <property type="entry name" value="MAJOR FACILITATOR SUPERFAMILY (MFS) PROFILE DOMAIN-CONTAINING PROTEIN-RELATED"/>
    <property type="match status" value="1"/>
</dbReference>
<dbReference type="PANTHER" id="PTHR23502">
    <property type="entry name" value="MAJOR FACILITATOR SUPERFAMILY"/>
    <property type="match status" value="1"/>
</dbReference>
<keyword evidence="4 6" id="KW-0472">Membrane</keyword>
<dbReference type="FunFam" id="1.20.1250.20:FF:000082">
    <property type="entry name" value="MFS multidrug transporter, putative"/>
    <property type="match status" value="1"/>
</dbReference>
<feature type="transmembrane region" description="Helical" evidence="6">
    <location>
        <begin position="481"/>
        <end position="508"/>
    </location>
</feature>
<keyword evidence="2 6" id="KW-0812">Transmembrane</keyword>
<keyword evidence="9" id="KW-1185">Reference proteome</keyword>
<feature type="compositionally biased region" description="Polar residues" evidence="5">
    <location>
        <begin position="105"/>
        <end position="115"/>
    </location>
</feature>
<feature type="transmembrane region" description="Helical" evidence="6">
    <location>
        <begin position="301"/>
        <end position="321"/>
    </location>
</feature>
<proteinExistence type="predicted"/>
<name>A0A4Q1BIM7_TREME</name>
<evidence type="ECO:0000313" key="9">
    <source>
        <dbReference type="Proteomes" id="UP000289152"/>
    </source>
</evidence>
<feature type="transmembrane region" description="Helical" evidence="6">
    <location>
        <begin position="147"/>
        <end position="168"/>
    </location>
</feature>
<dbReference type="InParanoid" id="A0A4Q1BIM7"/>